<keyword evidence="1" id="KW-0472">Membrane</keyword>
<comment type="caution">
    <text evidence="2">The sequence shown here is derived from an EMBL/GenBank/DDBJ whole genome shotgun (WGS) entry which is preliminary data.</text>
</comment>
<dbReference type="AlphaFoldDB" id="X8IW24"/>
<evidence type="ECO:0000313" key="3">
    <source>
        <dbReference type="Proteomes" id="UP000022645"/>
    </source>
</evidence>
<protein>
    <submittedName>
        <fullName evidence="2">Uncharacterized protein</fullName>
    </submittedName>
</protein>
<name>X8IW24_9FIRM</name>
<keyword evidence="1" id="KW-0812">Transmembrane</keyword>
<dbReference type="EMBL" id="JALU01000005">
    <property type="protein sequence ID" value="EUC53404.1"/>
    <property type="molecule type" value="Genomic_DNA"/>
</dbReference>
<reference evidence="2 3" key="1">
    <citation type="submission" date="2014-01" db="EMBL/GenBank/DDBJ databases">
        <authorList>
            <person name="Durkin A.S."/>
            <person name="McCorrison J."/>
            <person name="Torralba M."/>
            <person name="Gillis M."/>
            <person name="Haft D.H."/>
            <person name="Methe B."/>
            <person name="Sutton G."/>
            <person name="Nelson K.E."/>
        </authorList>
    </citation>
    <scope>NUCLEOTIDE SEQUENCE [LARGE SCALE GENOMIC DNA]</scope>
    <source>
        <strain evidence="2 3">ATCC 33093</strain>
    </source>
</reference>
<gene>
    <name evidence="2" type="ORF">HMPREF0581_0785</name>
</gene>
<dbReference type="PATRIC" id="fig|1401079.3.peg.475"/>
<evidence type="ECO:0000256" key="1">
    <source>
        <dbReference type="SAM" id="Phobius"/>
    </source>
</evidence>
<keyword evidence="1" id="KW-1133">Transmembrane helix</keyword>
<dbReference type="Proteomes" id="UP000022645">
    <property type="component" value="Unassembled WGS sequence"/>
</dbReference>
<dbReference type="RefSeq" id="WP_036379983.1">
    <property type="nucleotide sequence ID" value="NZ_JALU01000005.1"/>
</dbReference>
<feature type="transmembrane region" description="Helical" evidence="1">
    <location>
        <begin position="139"/>
        <end position="158"/>
    </location>
</feature>
<feature type="transmembrane region" description="Helical" evidence="1">
    <location>
        <begin position="6"/>
        <end position="32"/>
    </location>
</feature>
<feature type="transmembrane region" description="Helical" evidence="1">
    <location>
        <begin position="62"/>
        <end position="80"/>
    </location>
</feature>
<accession>X8IW24</accession>
<proteinExistence type="predicted"/>
<sequence length="159" mass="18390">MIALELILYCLLFTMMVRYAVRGGAIDGLYFYPKIVQERAIEIGLTTKEVMQRKKKIFMTEFYIIMLVALVLIIGVLHRVSDFKTAYLLALLFLEVMNWYDGIVIDKIWVGHSKFWILAGCEELPFVQTWKQVLKKRGLLTLIWIVGAVIVAEIVALIF</sequence>
<evidence type="ECO:0000313" key="2">
    <source>
        <dbReference type="EMBL" id="EUC53404.1"/>
    </source>
</evidence>
<organism evidence="2 3">
    <name type="scientific">Mogibacterium timidum ATCC 33093</name>
    <dbReference type="NCBI Taxonomy" id="1401079"/>
    <lineage>
        <taxon>Bacteria</taxon>
        <taxon>Bacillati</taxon>
        <taxon>Bacillota</taxon>
        <taxon>Clostridia</taxon>
        <taxon>Peptostreptococcales</taxon>
        <taxon>Anaerovoracaceae</taxon>
        <taxon>Mogibacterium</taxon>
    </lineage>
</organism>